<organism evidence="4 5">
    <name type="scientific">Rhizoclosmatium globosum</name>
    <dbReference type="NCBI Taxonomy" id="329046"/>
    <lineage>
        <taxon>Eukaryota</taxon>
        <taxon>Fungi</taxon>
        <taxon>Fungi incertae sedis</taxon>
        <taxon>Chytridiomycota</taxon>
        <taxon>Chytridiomycota incertae sedis</taxon>
        <taxon>Chytridiomycetes</taxon>
        <taxon>Chytridiales</taxon>
        <taxon>Chytriomycetaceae</taxon>
        <taxon>Rhizoclosmatium</taxon>
    </lineage>
</organism>
<feature type="compositionally biased region" description="Pro residues" evidence="2">
    <location>
        <begin position="101"/>
        <end position="116"/>
    </location>
</feature>
<keyword evidence="1" id="KW-0479">Metal-binding</keyword>
<evidence type="ECO:0000256" key="2">
    <source>
        <dbReference type="SAM" id="MobiDB-lite"/>
    </source>
</evidence>
<dbReference type="InterPro" id="IPR013087">
    <property type="entry name" value="Znf_C2H2_type"/>
</dbReference>
<evidence type="ECO:0000313" key="4">
    <source>
        <dbReference type="EMBL" id="ORY42475.1"/>
    </source>
</evidence>
<feature type="region of interest" description="Disordered" evidence="2">
    <location>
        <begin position="98"/>
        <end position="141"/>
    </location>
</feature>
<name>A0A1Y2C837_9FUNG</name>
<keyword evidence="1" id="KW-0862">Zinc</keyword>
<dbReference type="GO" id="GO:0008270">
    <property type="term" value="F:zinc ion binding"/>
    <property type="evidence" value="ECO:0007669"/>
    <property type="project" value="UniProtKB-KW"/>
</dbReference>
<dbReference type="Proteomes" id="UP000193642">
    <property type="component" value="Unassembled WGS sequence"/>
</dbReference>
<comment type="caution">
    <text evidence="4">The sequence shown here is derived from an EMBL/GenBank/DDBJ whole genome shotgun (WGS) entry which is preliminary data.</text>
</comment>
<dbReference type="PROSITE" id="PS50157">
    <property type="entry name" value="ZINC_FINGER_C2H2_2"/>
    <property type="match status" value="1"/>
</dbReference>
<keyword evidence="1" id="KW-0863">Zinc-finger</keyword>
<dbReference type="PROSITE" id="PS00028">
    <property type="entry name" value="ZINC_FINGER_C2H2_1"/>
    <property type="match status" value="1"/>
</dbReference>
<keyword evidence="5" id="KW-1185">Reference proteome</keyword>
<accession>A0A1Y2C837</accession>
<evidence type="ECO:0000259" key="3">
    <source>
        <dbReference type="PROSITE" id="PS50157"/>
    </source>
</evidence>
<protein>
    <recommendedName>
        <fullName evidence="3">C2H2-type domain-containing protein</fullName>
    </recommendedName>
</protein>
<feature type="compositionally biased region" description="Pro residues" evidence="2">
    <location>
        <begin position="124"/>
        <end position="138"/>
    </location>
</feature>
<dbReference type="EMBL" id="MCGO01000028">
    <property type="protein sequence ID" value="ORY42475.1"/>
    <property type="molecule type" value="Genomic_DNA"/>
</dbReference>
<evidence type="ECO:0000256" key="1">
    <source>
        <dbReference type="PROSITE-ProRule" id="PRU00042"/>
    </source>
</evidence>
<proteinExistence type="predicted"/>
<sequence>MATAFTIAIEDNLRQRKADYWVKRQKLDEELHNIMTFLSLTHKPVFVCHECSSPFTAEKTLVSHYLDKHNIAKANIPFETRKSQEQTATAAPALALDVRPTLPPAPEPSPLPPPAPQFASDGQPTPPPAPELSVPEPPVSEARQTLGSVFSPEIFAPPPAVLPPIYLPAPTPTPILPPIQVFSAHIQSPQQRHQSIQLPSYSEIFQPNHDDMFFDFPHIVDEDGPGVIVAYERVKMSEEFLRAFKRNEFLR</sequence>
<dbReference type="AlphaFoldDB" id="A0A1Y2C837"/>
<feature type="domain" description="C2H2-type" evidence="3">
    <location>
        <begin position="46"/>
        <end position="74"/>
    </location>
</feature>
<reference evidence="4 5" key="1">
    <citation type="submission" date="2016-07" db="EMBL/GenBank/DDBJ databases">
        <title>Pervasive Adenine N6-methylation of Active Genes in Fungi.</title>
        <authorList>
            <consortium name="DOE Joint Genome Institute"/>
            <person name="Mondo S.J."/>
            <person name="Dannebaum R.O."/>
            <person name="Kuo R.C."/>
            <person name="Labutti K."/>
            <person name="Haridas S."/>
            <person name="Kuo A."/>
            <person name="Salamov A."/>
            <person name="Ahrendt S.R."/>
            <person name="Lipzen A."/>
            <person name="Sullivan W."/>
            <person name="Andreopoulos W.B."/>
            <person name="Clum A."/>
            <person name="Lindquist E."/>
            <person name="Daum C."/>
            <person name="Ramamoorthy G.K."/>
            <person name="Gryganskyi A."/>
            <person name="Culley D."/>
            <person name="Magnuson J.K."/>
            <person name="James T.Y."/>
            <person name="O'Malley M.A."/>
            <person name="Stajich J.E."/>
            <person name="Spatafora J.W."/>
            <person name="Visel A."/>
            <person name="Grigoriev I.V."/>
        </authorList>
    </citation>
    <scope>NUCLEOTIDE SEQUENCE [LARGE SCALE GENOMIC DNA]</scope>
    <source>
        <strain evidence="4 5">JEL800</strain>
    </source>
</reference>
<evidence type="ECO:0000313" key="5">
    <source>
        <dbReference type="Proteomes" id="UP000193642"/>
    </source>
</evidence>
<gene>
    <name evidence="4" type="ORF">BCR33DRAFT_786218</name>
</gene>